<name>A0A8J7RGA3_METVO</name>
<organism evidence="2 3">
    <name type="scientific">Methanococcus voltae</name>
    <dbReference type="NCBI Taxonomy" id="2188"/>
    <lineage>
        <taxon>Archaea</taxon>
        <taxon>Methanobacteriati</taxon>
        <taxon>Methanobacteriota</taxon>
        <taxon>Methanomada group</taxon>
        <taxon>Methanococci</taxon>
        <taxon>Methanococcales</taxon>
        <taxon>Methanococcaceae</taxon>
        <taxon>Methanococcus</taxon>
    </lineage>
</organism>
<dbReference type="AlphaFoldDB" id="A0A8J7RGA3"/>
<feature type="domain" description="TRAM" evidence="1">
    <location>
        <begin position="9"/>
        <end position="66"/>
    </location>
</feature>
<reference evidence="2" key="1">
    <citation type="submission" date="2021-03" db="EMBL/GenBank/DDBJ databases">
        <title>Genomic Encyclopedia of Type Strains, Phase IV (KMG-V): Genome sequencing to study the core and pangenomes of soil and plant-associated prokaryotes.</title>
        <authorList>
            <person name="Whitman W."/>
        </authorList>
    </citation>
    <scope>NUCLEOTIDE SEQUENCE</scope>
    <source>
        <strain evidence="2">C4</strain>
    </source>
</reference>
<accession>A0A8J7RGA3</accession>
<dbReference type="Pfam" id="PF01938">
    <property type="entry name" value="TRAM"/>
    <property type="match status" value="1"/>
</dbReference>
<dbReference type="InterPro" id="IPR012340">
    <property type="entry name" value="NA-bd_OB-fold"/>
</dbReference>
<dbReference type="Proteomes" id="UP000740329">
    <property type="component" value="Unassembled WGS sequence"/>
</dbReference>
<dbReference type="OrthoDB" id="28569at2157"/>
<dbReference type="PROSITE" id="PS50926">
    <property type="entry name" value="TRAM"/>
    <property type="match status" value="1"/>
</dbReference>
<dbReference type="SUPFAM" id="SSF50249">
    <property type="entry name" value="Nucleic acid-binding proteins"/>
    <property type="match status" value="1"/>
</dbReference>
<evidence type="ECO:0000313" key="2">
    <source>
        <dbReference type="EMBL" id="MBP2201854.1"/>
    </source>
</evidence>
<dbReference type="EMBL" id="JAGGMV010000003">
    <property type="protein sequence ID" value="MBP2201854.1"/>
    <property type="molecule type" value="Genomic_DNA"/>
</dbReference>
<proteinExistence type="predicted"/>
<evidence type="ECO:0000259" key="1">
    <source>
        <dbReference type="PROSITE" id="PS50926"/>
    </source>
</evidence>
<dbReference type="InterPro" id="IPR002792">
    <property type="entry name" value="TRAM_dom"/>
</dbReference>
<dbReference type="Gene3D" id="2.40.50.140">
    <property type="entry name" value="Nucleic acid-binding proteins"/>
    <property type="match status" value="1"/>
</dbReference>
<sequence length="66" mass="7230">MNSDSKIIPVKQGEQYNVTIEDMGKSGDGIARIDGFVIFVPEAQKGEEVAIKVTAIKEKFAFAEKI</sequence>
<comment type="caution">
    <text evidence="2">The sequence shown here is derived from an EMBL/GenBank/DDBJ whole genome shotgun (WGS) entry which is preliminary data.</text>
</comment>
<gene>
    <name evidence="2" type="ORF">J3E07_001279</name>
</gene>
<dbReference type="RefSeq" id="WP_209591370.1">
    <property type="nucleotide sequence ID" value="NZ_JAGGMU010000003.1"/>
</dbReference>
<protein>
    <submittedName>
        <fullName evidence="2">Putative RNA-binding protein with TRAM domain</fullName>
    </submittedName>
</protein>
<evidence type="ECO:0000313" key="3">
    <source>
        <dbReference type="Proteomes" id="UP000740329"/>
    </source>
</evidence>